<feature type="domain" description="Glycosyl hydrolase family 13 catalytic" evidence="1">
    <location>
        <begin position="13"/>
        <end position="662"/>
    </location>
</feature>
<name>A0A1I0SUE5_9NOCA</name>
<dbReference type="GO" id="GO:0047470">
    <property type="term" value="F:(1,4)-alpha-D-glucan 1-alpha-D-glucosylmutase activity"/>
    <property type="evidence" value="ECO:0007669"/>
    <property type="project" value="TreeGrafter"/>
</dbReference>
<evidence type="ECO:0000259" key="1">
    <source>
        <dbReference type="SMART" id="SM00642"/>
    </source>
</evidence>
<dbReference type="GeneID" id="85484831"/>
<dbReference type="CDD" id="cd11336">
    <property type="entry name" value="AmyAc_MTSase"/>
    <property type="match status" value="1"/>
</dbReference>
<reference evidence="2 3" key="1">
    <citation type="submission" date="2016-10" db="EMBL/GenBank/DDBJ databases">
        <authorList>
            <person name="de Groot N.N."/>
        </authorList>
    </citation>
    <scope>NUCLEOTIDE SEQUENCE [LARGE SCALE GENOMIC DNA]</scope>
    <source>
        <strain evidence="2 3">DSM 44908</strain>
    </source>
</reference>
<dbReference type="SMART" id="SM00642">
    <property type="entry name" value="Aamy"/>
    <property type="match status" value="1"/>
</dbReference>
<dbReference type="InterPro" id="IPR006047">
    <property type="entry name" value="GH13_cat_dom"/>
</dbReference>
<dbReference type="PANTHER" id="PTHR10357">
    <property type="entry name" value="ALPHA-AMYLASE FAMILY MEMBER"/>
    <property type="match status" value="1"/>
</dbReference>
<dbReference type="OrthoDB" id="9761577at2"/>
<evidence type="ECO:0000313" key="2">
    <source>
        <dbReference type="EMBL" id="SFA43043.1"/>
    </source>
</evidence>
<dbReference type="AlphaFoldDB" id="A0A1I0SUE5"/>
<proteinExistence type="predicted"/>
<dbReference type="SUPFAM" id="SSF51445">
    <property type="entry name" value="(Trans)glycosidases"/>
    <property type="match status" value="1"/>
</dbReference>
<dbReference type="Pfam" id="PF00128">
    <property type="entry name" value="Alpha-amylase"/>
    <property type="match status" value="1"/>
</dbReference>
<dbReference type="RefSeq" id="WP_068365916.1">
    <property type="nucleotide sequence ID" value="NZ_FOJN01000002.1"/>
</dbReference>
<evidence type="ECO:0000313" key="3">
    <source>
        <dbReference type="Proteomes" id="UP000182054"/>
    </source>
</evidence>
<dbReference type="InterPro" id="IPR017853">
    <property type="entry name" value="GH"/>
</dbReference>
<dbReference type="NCBIfam" id="TIGR02401">
    <property type="entry name" value="trehalose_TreY"/>
    <property type="match status" value="1"/>
</dbReference>
<dbReference type="InterPro" id="IPR012767">
    <property type="entry name" value="Trehalose_TreY"/>
</dbReference>
<dbReference type="Gene3D" id="1.10.150.200">
    <property type="entry name" value="Maltooligosyl trehalose synthase, domain 3"/>
    <property type="match status" value="1"/>
</dbReference>
<gene>
    <name evidence="2" type="ORF">SAMN05444374_102366</name>
</gene>
<dbReference type="InterPro" id="IPR013797">
    <property type="entry name" value="Maltooligo_trehalose_synth_4"/>
</dbReference>
<dbReference type="Gene3D" id="3.20.20.80">
    <property type="entry name" value="Glycosidases"/>
    <property type="match status" value="1"/>
</dbReference>
<protein>
    <submittedName>
        <fullName evidence="2">Maltooligosyl trehalose synthase</fullName>
    </submittedName>
</protein>
<dbReference type="GO" id="GO:0005992">
    <property type="term" value="P:trehalose biosynthetic process"/>
    <property type="evidence" value="ECO:0007669"/>
    <property type="project" value="TreeGrafter"/>
</dbReference>
<accession>A0A1I0SUE5</accession>
<dbReference type="Gene3D" id="1.10.10.470">
    <property type="entry name" value="Maltooligosyl trehalose synthase, domain 4"/>
    <property type="match status" value="1"/>
</dbReference>
<dbReference type="EMBL" id="FOJN01000002">
    <property type="protein sequence ID" value="SFA43043.1"/>
    <property type="molecule type" value="Genomic_DNA"/>
</dbReference>
<dbReference type="PANTHER" id="PTHR10357:SF216">
    <property type="entry name" value="MALTOOLIGOSYL TREHALOSE SYNTHASE-RELATED"/>
    <property type="match status" value="1"/>
</dbReference>
<sequence>MTADAISSTYRLQLRGDRFGFAEAEALVPYLADLGISHLYLSPILTAAEGSTHGYDVTDPTTVSAALGGRAAFESLSATARSHGLGVVVDIVPNHLGVATARENPSWWDVLRHGRASAHAHVFDIDWTAGRIALPVLGDDADVAELTVDRTGDETTLAYYEHRFPVDPSTDDGSDDARVVHDRQAYELVGWRSGRIGYRRFFSVSDLAGIRQEDPAVFDWSHEQVRSWFTDGLVDGVRVDHPDGLTDPADYLRRLRDLIGPESWLVVEKILTAAEPLDATLPVDGTTGYDALADIGDVLLDRRGEDALTRLAEDTTGDAADAAWVHAAERTLKRDTARTQLAPEVRRLAAAVLRDTDSDMNADSVGEAAVEVVARMPVYRSDYAPLTGLLPRLIGEVEADQPRLSEALAALAAAVAVGGEAAARLQQVAGAVMAKSVEDCMFYRAARLVSLQEVGGDPARFGLSTPEFHVRQAERARWWPRAMTTLSTHDTKRGEDVRARIGVLSQVPELWSRCLADWNDAAPAPDGSTGLFLWQNVIGTWPADGNLTDTYRERLHAYAEKAMREAGSRTSWNDQDSEFESAVHTWIDTLLGGPVAQSVTEFVAGIAPHGWSDSLAQKLVHLTGPGIPDVYQGTEVWEDSLVDPDNRRDVDYAALRTLAETTTSAPAVDGTGAAKFWVTRHAVTLRRERPASFVGGDYVPVTASGSASDHVVGFCRGEHGAAPDVVVLATRASLALIDNNGWGDTAIALPDGEWTDRLTGATYSGTAPAATVFGTLPVALLVR</sequence>
<dbReference type="GO" id="GO:0030980">
    <property type="term" value="P:alpha-glucan catabolic process"/>
    <property type="evidence" value="ECO:0007669"/>
    <property type="project" value="TreeGrafter"/>
</dbReference>
<organism evidence="2 3">
    <name type="scientific">Rhodococcoides kroppenstedtii</name>
    <dbReference type="NCBI Taxonomy" id="293050"/>
    <lineage>
        <taxon>Bacteria</taxon>
        <taxon>Bacillati</taxon>
        <taxon>Actinomycetota</taxon>
        <taxon>Actinomycetes</taxon>
        <taxon>Mycobacteriales</taxon>
        <taxon>Nocardiaceae</taxon>
        <taxon>Rhodococcoides</taxon>
    </lineage>
</organism>
<dbReference type="Proteomes" id="UP000182054">
    <property type="component" value="Unassembled WGS sequence"/>
</dbReference>
<dbReference type="Gene3D" id="3.30.1590.10">
    <property type="entry name" value="Maltooligosyl trehalose synthase, domain 2"/>
    <property type="match status" value="1"/>
</dbReference>